<keyword evidence="3" id="KW-1185">Reference proteome</keyword>
<evidence type="ECO:0000256" key="1">
    <source>
        <dbReference type="SAM" id="Phobius"/>
    </source>
</evidence>
<accession>A0A226E933</accession>
<dbReference type="Proteomes" id="UP000198287">
    <property type="component" value="Unassembled WGS sequence"/>
</dbReference>
<reference evidence="2 3" key="1">
    <citation type="submission" date="2015-12" db="EMBL/GenBank/DDBJ databases">
        <title>The genome of Folsomia candida.</title>
        <authorList>
            <person name="Faddeeva A."/>
            <person name="Derks M.F."/>
            <person name="Anvar Y."/>
            <person name="Smit S."/>
            <person name="Van Straalen N."/>
            <person name="Roelofs D."/>
        </authorList>
    </citation>
    <scope>NUCLEOTIDE SEQUENCE [LARGE SCALE GENOMIC DNA]</scope>
    <source>
        <strain evidence="2 3">VU population</strain>
        <tissue evidence="2">Whole body</tissue>
    </source>
</reference>
<sequence>MLLENVANCDIRIFHDKADSTLFPVFSPLPIQIFHLPHAAKDAYFYASTNGHTTLTLSAFDSCKSRLPSCAISILLLPESFTDLKDLYNWLYFSKHWFNYTQEASHDLGRGSINGHQLFHVLVSHHSNKIFSLIYAKNSYTGTIGLHNFGAIYASRDAIEFCVQQDSQQFDLSLQKCKIKDGNIHEMFVNLSRPPTYWDVDPSHNSGYNELFNISISSPEHIRNMISDAANETLRYGEDFGMAYAIKSCFSLLSPRKKDIYWNKSSFTYSFDFFHFLRDRLEFDLKYVLKIQLQSLPKFIRTTFNLFLPVHSHTPEGFPRTRNESNDINLMTTLVEKEITKCGKSVYVALTDRFEAEYDFLRRKHRGIRFHKGDDAINSQPYGYSFKSSGISKVPRCYRSLLESGIHTIVVQNEWREIHRKRKPCRVDDVAKESLLGGGLITLFMICGVLIACAVCAAAFENQNVIWAYIVNLYVFIRANIITSSFSVGNKKTRVLWVHYKS</sequence>
<gene>
    <name evidence="2" type="ORF">Fcan01_11404</name>
</gene>
<comment type="caution">
    <text evidence="2">The sequence shown here is derived from an EMBL/GenBank/DDBJ whole genome shotgun (WGS) entry which is preliminary data.</text>
</comment>
<proteinExistence type="predicted"/>
<organism evidence="2 3">
    <name type="scientific">Folsomia candida</name>
    <name type="common">Springtail</name>
    <dbReference type="NCBI Taxonomy" id="158441"/>
    <lineage>
        <taxon>Eukaryota</taxon>
        <taxon>Metazoa</taxon>
        <taxon>Ecdysozoa</taxon>
        <taxon>Arthropoda</taxon>
        <taxon>Hexapoda</taxon>
        <taxon>Collembola</taxon>
        <taxon>Entomobryomorpha</taxon>
        <taxon>Isotomoidea</taxon>
        <taxon>Isotomidae</taxon>
        <taxon>Proisotominae</taxon>
        <taxon>Folsomia</taxon>
    </lineage>
</organism>
<feature type="transmembrane region" description="Helical" evidence="1">
    <location>
        <begin position="466"/>
        <end position="488"/>
    </location>
</feature>
<evidence type="ECO:0000313" key="2">
    <source>
        <dbReference type="EMBL" id="OXA54102.1"/>
    </source>
</evidence>
<dbReference type="AlphaFoldDB" id="A0A226E933"/>
<keyword evidence="1" id="KW-0812">Transmembrane</keyword>
<keyword evidence="1" id="KW-0472">Membrane</keyword>
<name>A0A226E933_FOLCA</name>
<dbReference type="EMBL" id="LNIX01000005">
    <property type="protein sequence ID" value="OXA54102.1"/>
    <property type="molecule type" value="Genomic_DNA"/>
</dbReference>
<protein>
    <submittedName>
        <fullName evidence="2">Uncharacterized protein</fullName>
    </submittedName>
</protein>
<evidence type="ECO:0000313" key="3">
    <source>
        <dbReference type="Proteomes" id="UP000198287"/>
    </source>
</evidence>
<keyword evidence="1" id="KW-1133">Transmembrane helix</keyword>
<feature type="transmembrane region" description="Helical" evidence="1">
    <location>
        <begin position="435"/>
        <end position="460"/>
    </location>
</feature>